<feature type="transmembrane region" description="Helical" evidence="7">
    <location>
        <begin position="234"/>
        <end position="256"/>
    </location>
</feature>
<dbReference type="RefSeq" id="WP_013855763.1">
    <property type="nucleotide sequence ID" value="NZ_CP020534.1"/>
</dbReference>
<evidence type="ECO:0000256" key="2">
    <source>
        <dbReference type="ARBA" id="ARBA00022676"/>
    </source>
</evidence>
<dbReference type="SUPFAM" id="SSF53448">
    <property type="entry name" value="Nucleotide-diphospho-sugar transferases"/>
    <property type="match status" value="1"/>
</dbReference>
<dbReference type="Proteomes" id="UP000722957">
    <property type="component" value="Unassembled WGS sequence"/>
</dbReference>
<protein>
    <submittedName>
        <fullName evidence="10">Glycosyltransferase</fullName>
    </submittedName>
    <submittedName>
        <fullName evidence="9">Putative dolichol phosphate mannosyltransferase</fullName>
    </submittedName>
</protein>
<keyword evidence="4 7" id="KW-0812">Transmembrane</keyword>
<dbReference type="EMBL" id="AF025396">
    <property type="protein sequence ID" value="AAB81628.1"/>
    <property type="molecule type" value="Genomic_DNA"/>
</dbReference>
<dbReference type="PANTHER" id="PTHR48090">
    <property type="entry name" value="UNDECAPRENYL-PHOSPHATE 4-DEOXY-4-FORMAMIDO-L-ARABINOSE TRANSFERASE-RELATED"/>
    <property type="match status" value="1"/>
</dbReference>
<keyword evidence="6 7" id="KW-0472">Membrane</keyword>
<accession>O31011</accession>
<dbReference type="InterPro" id="IPR050256">
    <property type="entry name" value="Glycosyltransferase_2"/>
</dbReference>
<comment type="subcellular location">
    <subcellularLocation>
        <location evidence="1">Membrane</location>
        <topology evidence="1">Multi-pass membrane protein</topology>
    </subcellularLocation>
</comment>
<reference evidence="9" key="1">
    <citation type="submission" date="1997-09" db="EMBL/GenBank/DDBJ databases">
        <authorList>
            <person name="Jedani K.E."/>
            <person name="Stroeher U.H."/>
            <person name="Manning P.A."/>
        </authorList>
    </citation>
    <scope>NUCLEOTIDE SEQUENCE</scope>
    <source>
        <strain evidence="9">85-3954-2</strain>
    </source>
</reference>
<dbReference type="Pfam" id="PF00535">
    <property type="entry name" value="Glycos_transf_2"/>
    <property type="match status" value="1"/>
</dbReference>
<dbReference type="GO" id="GO:0016757">
    <property type="term" value="F:glycosyltransferase activity"/>
    <property type="evidence" value="ECO:0007669"/>
    <property type="project" value="UniProtKB-KW"/>
</dbReference>
<evidence type="ECO:0000256" key="1">
    <source>
        <dbReference type="ARBA" id="ARBA00004141"/>
    </source>
</evidence>
<evidence type="ECO:0000256" key="7">
    <source>
        <dbReference type="SAM" id="Phobius"/>
    </source>
</evidence>
<gene>
    <name evidence="9" type="primary">orf35x8</name>
    <name evidence="10" type="ORF">EAY07_07255</name>
</gene>
<dbReference type="KEGG" id="vau:VANGNB10_cI2511c"/>
<evidence type="ECO:0000256" key="4">
    <source>
        <dbReference type="ARBA" id="ARBA00022692"/>
    </source>
</evidence>
<evidence type="ECO:0000313" key="10">
    <source>
        <dbReference type="EMBL" id="MBF4271845.1"/>
    </source>
</evidence>
<evidence type="ECO:0000313" key="11">
    <source>
        <dbReference type="Proteomes" id="UP000722957"/>
    </source>
</evidence>
<evidence type="ECO:0000256" key="3">
    <source>
        <dbReference type="ARBA" id="ARBA00022679"/>
    </source>
</evidence>
<dbReference type="GO" id="GO:0005886">
    <property type="term" value="C:plasma membrane"/>
    <property type="evidence" value="ECO:0007669"/>
    <property type="project" value="TreeGrafter"/>
</dbReference>
<dbReference type="CAZy" id="GT2">
    <property type="family name" value="Glycosyltransferase Family 2"/>
</dbReference>
<dbReference type="InterPro" id="IPR029044">
    <property type="entry name" value="Nucleotide-diphossugar_trans"/>
</dbReference>
<dbReference type="Gene3D" id="3.90.550.10">
    <property type="entry name" value="Spore Coat Polysaccharide Biosynthesis Protein SpsA, Chain A"/>
    <property type="match status" value="1"/>
</dbReference>
<feature type="domain" description="Glycosyltransferase 2-like" evidence="8">
    <location>
        <begin position="7"/>
        <end position="139"/>
    </location>
</feature>
<organism evidence="9">
    <name type="scientific">Vibrio anguillarum</name>
    <name type="common">Listonella anguillarum</name>
    <dbReference type="NCBI Taxonomy" id="55601"/>
    <lineage>
        <taxon>Bacteria</taxon>
        <taxon>Pseudomonadati</taxon>
        <taxon>Pseudomonadota</taxon>
        <taxon>Gammaproteobacteria</taxon>
        <taxon>Vibrionales</taxon>
        <taxon>Vibrionaceae</taxon>
        <taxon>Vibrio</taxon>
    </lineage>
</organism>
<dbReference type="PANTHER" id="PTHR48090:SF1">
    <property type="entry name" value="PROPHAGE BACTOPRENOL GLUCOSYL TRANSFERASE HOMOLOG"/>
    <property type="match status" value="1"/>
</dbReference>
<dbReference type="InterPro" id="IPR001173">
    <property type="entry name" value="Glyco_trans_2-like"/>
</dbReference>
<keyword evidence="5 7" id="KW-1133">Transmembrane helix</keyword>
<evidence type="ECO:0000259" key="8">
    <source>
        <dbReference type="Pfam" id="PF00535"/>
    </source>
</evidence>
<dbReference type="CDD" id="cd04187">
    <property type="entry name" value="DPM1_like_bac"/>
    <property type="match status" value="1"/>
</dbReference>
<evidence type="ECO:0000256" key="5">
    <source>
        <dbReference type="ARBA" id="ARBA00022989"/>
    </source>
</evidence>
<name>O31011_VIBAN</name>
<reference evidence="10 11" key="2">
    <citation type="journal article" date="2021" name="PeerJ">
        <title>Analysis of 44 Vibrio anguillarum genomes reveals high genetic diversity.</title>
        <authorList>
            <person name="Hansen M.J."/>
            <person name="Dalsgaard I."/>
        </authorList>
    </citation>
    <scope>NUCLEOTIDE SEQUENCE [LARGE SCALE GENOMIC DNA]</scope>
    <source>
        <strain evidence="10 11">17-16730-2A</strain>
    </source>
</reference>
<sequence length="312" mass="35757">MKKKKISIVTPCFNEEDNVELLYEKVKEEFEKLDAYLYEHIFIDNNSVDKTVEKLRSIAKRDCNVKVILNSRNFGPVRSPHYGLLQGSGDATMLVVADLQDPPELIPEFIAKWEDGNDIVIGVKSESDESPAMYMIRKVYYNFSNKLSESKLVKNYYGFGLYDKKIIEILDSIDDPFPYTRGMIMDLGFKLEKIYYRQPIRRRGVTSTNFLSLYDIAMLGICSHSKIPLRIATISGFILSLISFTLAIIFLALKIIYWDDFPMGTAPIIIGMFFLGSVQIFFIGLVGEYVGHLVAKLSKFPLVIEKERINFD</sequence>
<dbReference type="OMA" id="QVALPYE"/>
<dbReference type="EMBL" id="RDOM01000013">
    <property type="protein sequence ID" value="MBF4271845.1"/>
    <property type="molecule type" value="Genomic_DNA"/>
</dbReference>
<feature type="transmembrane region" description="Helical" evidence="7">
    <location>
        <begin position="268"/>
        <end position="290"/>
    </location>
</feature>
<keyword evidence="2 9" id="KW-0328">Glycosyltransferase</keyword>
<keyword evidence="3 9" id="KW-0808">Transferase</keyword>
<evidence type="ECO:0000313" key="9">
    <source>
        <dbReference type="EMBL" id="AAB81628.1"/>
    </source>
</evidence>
<evidence type="ECO:0000256" key="6">
    <source>
        <dbReference type="ARBA" id="ARBA00023136"/>
    </source>
</evidence>
<proteinExistence type="predicted"/>
<dbReference type="AlphaFoldDB" id="O31011"/>